<proteinExistence type="predicted"/>
<feature type="transmembrane region" description="Helical" evidence="1">
    <location>
        <begin position="622"/>
        <end position="641"/>
    </location>
</feature>
<keyword evidence="1" id="KW-0472">Membrane</keyword>
<gene>
    <name evidence="4" type="ORF">CGZ75_05910</name>
</gene>
<dbReference type="PANTHER" id="PTHR46825:SF9">
    <property type="entry name" value="BETA-LACTAMASE-RELATED DOMAIN-CONTAINING PROTEIN"/>
    <property type="match status" value="1"/>
</dbReference>
<dbReference type="PANTHER" id="PTHR46825">
    <property type="entry name" value="D-ALANYL-D-ALANINE-CARBOXYPEPTIDASE/ENDOPEPTIDASE AMPH"/>
    <property type="match status" value="1"/>
</dbReference>
<reference evidence="4 5" key="1">
    <citation type="submission" date="2017-07" db="EMBL/GenBank/DDBJ databases">
        <title>Paenibacillus herberti R33 genome sequencing and assembly.</title>
        <authorList>
            <person name="Su W."/>
        </authorList>
    </citation>
    <scope>NUCLEOTIDE SEQUENCE [LARGE SCALE GENOMIC DNA]</scope>
    <source>
        <strain evidence="4 5">R33</strain>
    </source>
</reference>
<feature type="transmembrane region" description="Helical" evidence="1">
    <location>
        <begin position="512"/>
        <end position="532"/>
    </location>
</feature>
<keyword evidence="5" id="KW-1185">Reference proteome</keyword>
<dbReference type="InterPro" id="IPR012338">
    <property type="entry name" value="Beta-lactam/transpept-like"/>
</dbReference>
<feature type="chain" id="PRO_5039563116" description="Beta-lactamase-related domain-containing protein" evidence="2">
    <location>
        <begin position="29"/>
        <end position="649"/>
    </location>
</feature>
<evidence type="ECO:0000313" key="5">
    <source>
        <dbReference type="Proteomes" id="UP000215145"/>
    </source>
</evidence>
<dbReference type="Gene3D" id="3.40.710.10">
    <property type="entry name" value="DD-peptidase/beta-lactamase superfamily"/>
    <property type="match status" value="1"/>
</dbReference>
<evidence type="ECO:0000259" key="3">
    <source>
        <dbReference type="Pfam" id="PF00144"/>
    </source>
</evidence>
<name>A0A229P6L5_9BACL</name>
<evidence type="ECO:0000256" key="1">
    <source>
        <dbReference type="SAM" id="Phobius"/>
    </source>
</evidence>
<evidence type="ECO:0000256" key="2">
    <source>
        <dbReference type="SAM" id="SignalP"/>
    </source>
</evidence>
<dbReference type="InterPro" id="IPR050491">
    <property type="entry name" value="AmpC-like"/>
</dbReference>
<dbReference type="Proteomes" id="UP000215145">
    <property type="component" value="Unassembled WGS sequence"/>
</dbReference>
<dbReference type="OrthoDB" id="846150at2"/>
<organism evidence="4 5">
    <name type="scientific">Paenibacillus herberti</name>
    <dbReference type="NCBI Taxonomy" id="1619309"/>
    <lineage>
        <taxon>Bacteria</taxon>
        <taxon>Bacillati</taxon>
        <taxon>Bacillota</taxon>
        <taxon>Bacilli</taxon>
        <taxon>Bacillales</taxon>
        <taxon>Paenibacillaceae</taxon>
        <taxon>Paenibacillus</taxon>
    </lineage>
</organism>
<dbReference type="EMBL" id="NMUQ01000001">
    <property type="protein sequence ID" value="OXM17499.1"/>
    <property type="molecule type" value="Genomic_DNA"/>
</dbReference>
<accession>A0A229P6L5</accession>
<keyword evidence="2" id="KW-0732">Signal</keyword>
<dbReference type="InterPro" id="IPR001466">
    <property type="entry name" value="Beta-lactam-related"/>
</dbReference>
<feature type="transmembrane region" description="Helical" evidence="1">
    <location>
        <begin position="588"/>
        <end position="610"/>
    </location>
</feature>
<dbReference type="SUPFAM" id="SSF56601">
    <property type="entry name" value="beta-lactamase/transpeptidase-like"/>
    <property type="match status" value="1"/>
</dbReference>
<feature type="signal peptide" evidence="2">
    <location>
        <begin position="1"/>
        <end position="28"/>
    </location>
</feature>
<sequence length="649" mass="71152">MKRFCKLILAAALLVVGASLFEAQSPAAAEPSVSALTANTKTTAADLNDEAQLTAFVDGMMNVQMDNLKIPGAVISIVKDGKIVLAKGYGHANIAEGKSVDPATSLFRIASTTKLFTWTAVMQLVEQGKLDLDTDVNTYLKSLQIPNTYPQPITMRQLMTHTAGFEEGGVGYQITTDPKKLPISIADTLAKHIPARVRPPGEMASYSNYGASLAGLIVEEVSGIPYDDYIEQNIFAPLDMKNATVQEPIPMTMVPGVVQGYSMENGIFTAKPLTFEGGFRPAGSGTVSAVDMAHFMVAHLQQGRYGEKQLLQPDTTRLMHAPAFQFHKRMPALDLGFEELRINGVRVISHGGADTVFNTGLYLVPDKKVGVFVSYSGGDGGAAASGLMKAFFNRYFPVKEVLSPPVSAELASSVKKYAGSYQFTRRNHSDIDKFFSFMVQINVKAVDNQLIIGSGAEQQVFVPIEPDLFQQVGGSGEIAFRSDESGKPTHMVFDFLASMPLERTPLFDGTNFWFLLLGISAFVFITVLIGFICRRREIKLMPTVQKWAIRLSVTTAAWALATPVATVVIVLNMDLLERLSRISPSLNLYLWMPILLVALTVAMLLVSVIAWRNKYWTILKRIHFTLVALSALAMSSFFYHWNLLGWQFG</sequence>
<feature type="transmembrane region" description="Helical" evidence="1">
    <location>
        <begin position="553"/>
        <end position="576"/>
    </location>
</feature>
<evidence type="ECO:0000313" key="4">
    <source>
        <dbReference type="EMBL" id="OXM17499.1"/>
    </source>
</evidence>
<dbReference type="AlphaFoldDB" id="A0A229P6L5"/>
<dbReference type="Pfam" id="PF00144">
    <property type="entry name" value="Beta-lactamase"/>
    <property type="match status" value="1"/>
</dbReference>
<keyword evidence="1" id="KW-1133">Transmembrane helix</keyword>
<protein>
    <recommendedName>
        <fullName evidence="3">Beta-lactamase-related domain-containing protein</fullName>
    </recommendedName>
</protein>
<comment type="caution">
    <text evidence="4">The sequence shown here is derived from an EMBL/GenBank/DDBJ whole genome shotgun (WGS) entry which is preliminary data.</text>
</comment>
<keyword evidence="1" id="KW-0812">Transmembrane</keyword>
<feature type="domain" description="Beta-lactamase-related" evidence="3">
    <location>
        <begin position="61"/>
        <end position="377"/>
    </location>
</feature>